<name>A0ABT8TBL0_9GAMM</name>
<evidence type="ECO:0000259" key="4">
    <source>
        <dbReference type="Pfam" id="PF25973"/>
    </source>
</evidence>
<dbReference type="SUPFAM" id="SSF111369">
    <property type="entry name" value="HlyD-like secretion proteins"/>
    <property type="match status" value="1"/>
</dbReference>
<dbReference type="Gene3D" id="2.40.30.170">
    <property type="match status" value="1"/>
</dbReference>
<dbReference type="PANTHER" id="PTHR30469:SF15">
    <property type="entry name" value="HLYD FAMILY OF SECRETION PROTEINS"/>
    <property type="match status" value="1"/>
</dbReference>
<dbReference type="Gene3D" id="1.10.287.470">
    <property type="entry name" value="Helix hairpin bin"/>
    <property type="match status" value="1"/>
</dbReference>
<dbReference type="PANTHER" id="PTHR30469">
    <property type="entry name" value="MULTIDRUG RESISTANCE PROTEIN MDTA"/>
    <property type="match status" value="1"/>
</dbReference>
<evidence type="ECO:0000313" key="5">
    <source>
        <dbReference type="EMBL" id="MDO3380979.1"/>
    </source>
</evidence>
<accession>A0ABT8TBL0</accession>
<comment type="similarity">
    <text evidence="1">Belongs to the membrane fusion protein (MFP) (TC 8.A.1) family.</text>
</comment>
<reference evidence="5" key="1">
    <citation type="submission" date="2023-07" db="EMBL/GenBank/DDBJ databases">
        <title>Gilvimarinus algae sp. nov., isolated from the surface of Kelp.</title>
        <authorList>
            <person name="Sun Y.Y."/>
            <person name="Gong Y."/>
            <person name="Du Z.J."/>
        </authorList>
    </citation>
    <scope>NUCLEOTIDE SEQUENCE</scope>
    <source>
        <strain evidence="5">SDUM040014</strain>
    </source>
</reference>
<feature type="signal peptide" evidence="3">
    <location>
        <begin position="1"/>
        <end position="23"/>
    </location>
</feature>
<dbReference type="InterPro" id="IPR058647">
    <property type="entry name" value="BSH_CzcB-like"/>
</dbReference>
<organism evidence="5 6">
    <name type="scientific">Gilvimarinus algae</name>
    <dbReference type="NCBI Taxonomy" id="3058037"/>
    <lineage>
        <taxon>Bacteria</taxon>
        <taxon>Pseudomonadati</taxon>
        <taxon>Pseudomonadota</taxon>
        <taxon>Gammaproteobacteria</taxon>
        <taxon>Cellvibrionales</taxon>
        <taxon>Cellvibrionaceae</taxon>
        <taxon>Gilvimarinus</taxon>
    </lineage>
</organism>
<dbReference type="Pfam" id="PF25973">
    <property type="entry name" value="BSH_CzcB"/>
    <property type="match status" value="1"/>
</dbReference>
<feature type="coiled-coil region" evidence="2">
    <location>
        <begin position="121"/>
        <end position="162"/>
    </location>
</feature>
<dbReference type="Proteomes" id="UP001168380">
    <property type="component" value="Unassembled WGS sequence"/>
</dbReference>
<proteinExistence type="inferred from homology"/>
<dbReference type="NCBIfam" id="TIGR01730">
    <property type="entry name" value="RND_mfp"/>
    <property type="match status" value="1"/>
</dbReference>
<evidence type="ECO:0000256" key="1">
    <source>
        <dbReference type="ARBA" id="ARBA00009477"/>
    </source>
</evidence>
<dbReference type="Gene3D" id="2.40.50.100">
    <property type="match status" value="1"/>
</dbReference>
<feature type="domain" description="CzcB-like barrel-sandwich hybrid" evidence="4">
    <location>
        <begin position="38"/>
        <end position="183"/>
    </location>
</feature>
<dbReference type="RefSeq" id="WP_302711102.1">
    <property type="nucleotide sequence ID" value="NZ_JAULRT010000032.1"/>
</dbReference>
<evidence type="ECO:0000256" key="2">
    <source>
        <dbReference type="SAM" id="Coils"/>
    </source>
</evidence>
<feature type="chain" id="PRO_5045605565" evidence="3">
    <location>
        <begin position="24"/>
        <end position="274"/>
    </location>
</feature>
<keyword evidence="2" id="KW-0175">Coiled coil</keyword>
<evidence type="ECO:0000256" key="3">
    <source>
        <dbReference type="SAM" id="SignalP"/>
    </source>
</evidence>
<gene>
    <name evidence="5" type="ORF">QWI16_02265</name>
</gene>
<keyword evidence="6" id="KW-1185">Reference proteome</keyword>
<keyword evidence="3" id="KW-0732">Signal</keyword>
<dbReference type="EMBL" id="JAULRT010000032">
    <property type="protein sequence ID" value="MDO3380979.1"/>
    <property type="molecule type" value="Genomic_DNA"/>
</dbReference>
<sequence>MRTVSIFRCLPLCLALTALPALSEPLNLNCRIEPFVEVDISSAVEGVLSDVLVEKNSQVNAGDVIARLESGLEAATVQLRKLQAELTSDITAQQLALEFAERSLDRVTDLQKKNAASAAELDKVTTEYALARQRLEQAKDRQRQAQLEHERAEQNLARYTITSSTAGVVVERFKEPGEHIDSEPVVRVAQLDPLRVKAYAPASLYGKIVPGTRAALTPELAQRSQSVALEVDRVDRTIDGPSNTFGIELIFPNPEQSVPSGLRCTLKFSGIEAP</sequence>
<protein>
    <submittedName>
        <fullName evidence="5">Efflux RND transporter periplasmic adaptor subunit</fullName>
    </submittedName>
</protein>
<comment type="caution">
    <text evidence="5">The sequence shown here is derived from an EMBL/GenBank/DDBJ whole genome shotgun (WGS) entry which is preliminary data.</text>
</comment>
<dbReference type="InterPro" id="IPR006143">
    <property type="entry name" value="RND_pump_MFP"/>
</dbReference>
<evidence type="ECO:0000313" key="6">
    <source>
        <dbReference type="Proteomes" id="UP001168380"/>
    </source>
</evidence>